<comment type="subcellular location">
    <subcellularLocation>
        <location evidence="1 7">Nucleus</location>
    </subcellularLocation>
</comment>
<reference evidence="11" key="1">
    <citation type="submission" date="2016-06" db="EMBL/GenBank/DDBJ databases">
        <title>Parallel loss of symbiosis genes in relatives of nitrogen-fixing non-legume Parasponia.</title>
        <authorList>
            <person name="Van Velzen R."/>
            <person name="Holmer R."/>
            <person name="Bu F."/>
            <person name="Rutten L."/>
            <person name="Van Zeijl A."/>
            <person name="Liu W."/>
            <person name="Santuari L."/>
            <person name="Cao Q."/>
            <person name="Sharma T."/>
            <person name="Shen D."/>
            <person name="Roswanjaya Y."/>
            <person name="Wardhani T."/>
            <person name="Kalhor M.S."/>
            <person name="Jansen J."/>
            <person name="Van den Hoogen J."/>
            <person name="Gungor B."/>
            <person name="Hartog M."/>
            <person name="Hontelez J."/>
            <person name="Verver J."/>
            <person name="Yang W.-C."/>
            <person name="Schijlen E."/>
            <person name="Repin R."/>
            <person name="Schilthuizen M."/>
            <person name="Schranz E."/>
            <person name="Heidstra R."/>
            <person name="Miyata K."/>
            <person name="Fedorova E."/>
            <person name="Kohlen W."/>
            <person name="Bisseling T."/>
            <person name="Smit S."/>
            <person name="Geurts R."/>
        </authorList>
    </citation>
    <scope>NUCLEOTIDE SEQUENCE [LARGE SCALE GENOMIC DNA]</scope>
    <source>
        <strain evidence="11">cv. RG33-2</strain>
    </source>
</reference>
<dbReference type="InterPro" id="IPR027786">
    <property type="entry name" value="Nse4/EID"/>
</dbReference>
<keyword evidence="11" id="KW-1185">Reference proteome</keyword>
<evidence type="ECO:0000256" key="6">
    <source>
        <dbReference type="ARBA" id="ARBA00023242"/>
    </source>
</evidence>
<feature type="domain" description="Non-structural maintenance of chromosome element 4 C-terminal" evidence="9">
    <location>
        <begin position="196"/>
        <end position="282"/>
    </location>
</feature>
<keyword evidence="4 7" id="KW-0233">DNA recombination</keyword>
<evidence type="ECO:0000256" key="7">
    <source>
        <dbReference type="RuleBase" id="RU365071"/>
    </source>
</evidence>
<gene>
    <name evidence="10" type="ORF">TorRG33x02_065380</name>
</gene>
<accession>A0A2P5FIK5</accession>
<comment type="caution">
    <text evidence="10">The sequence shown here is derived from an EMBL/GenBank/DDBJ whole genome shotgun (WGS) entry which is preliminary data.</text>
</comment>
<dbReference type="GO" id="GO:0005634">
    <property type="term" value="C:nucleus"/>
    <property type="evidence" value="ECO:0007669"/>
    <property type="project" value="UniProtKB-SubCell"/>
</dbReference>
<dbReference type="EMBL" id="JXTC01000030">
    <property type="protein sequence ID" value="PON97628.1"/>
    <property type="molecule type" value="Genomic_DNA"/>
</dbReference>
<evidence type="ECO:0000256" key="4">
    <source>
        <dbReference type="ARBA" id="ARBA00023172"/>
    </source>
</evidence>
<evidence type="ECO:0000256" key="1">
    <source>
        <dbReference type="ARBA" id="ARBA00004123"/>
    </source>
</evidence>
<evidence type="ECO:0000256" key="5">
    <source>
        <dbReference type="ARBA" id="ARBA00023204"/>
    </source>
</evidence>
<dbReference type="PANTHER" id="PTHR16140:SF0">
    <property type="entry name" value="NON-STRUCTURAL MAINTENANCE OF CHROMOSOMES ELEMENT 4"/>
    <property type="match status" value="1"/>
</dbReference>
<evidence type="ECO:0000313" key="11">
    <source>
        <dbReference type="Proteomes" id="UP000237000"/>
    </source>
</evidence>
<proteinExistence type="inferred from homology"/>
<dbReference type="InParanoid" id="A0A2P5FIK5"/>
<comment type="similarity">
    <text evidence="2 7">Belongs to the NSE4 family.</text>
</comment>
<keyword evidence="3 7" id="KW-0227">DNA damage</keyword>
<evidence type="ECO:0000259" key="9">
    <source>
        <dbReference type="Pfam" id="PF08743"/>
    </source>
</evidence>
<dbReference type="AlphaFoldDB" id="A0A2P5FIK5"/>
<organism evidence="10 11">
    <name type="scientific">Trema orientale</name>
    <name type="common">Charcoal tree</name>
    <name type="synonym">Celtis orientalis</name>
    <dbReference type="NCBI Taxonomy" id="63057"/>
    <lineage>
        <taxon>Eukaryota</taxon>
        <taxon>Viridiplantae</taxon>
        <taxon>Streptophyta</taxon>
        <taxon>Embryophyta</taxon>
        <taxon>Tracheophyta</taxon>
        <taxon>Spermatophyta</taxon>
        <taxon>Magnoliopsida</taxon>
        <taxon>eudicotyledons</taxon>
        <taxon>Gunneridae</taxon>
        <taxon>Pentapetalae</taxon>
        <taxon>rosids</taxon>
        <taxon>fabids</taxon>
        <taxon>Rosales</taxon>
        <taxon>Cannabaceae</taxon>
        <taxon>Trema</taxon>
    </lineage>
</organism>
<evidence type="ECO:0000256" key="3">
    <source>
        <dbReference type="ARBA" id="ARBA00022763"/>
    </source>
</evidence>
<dbReference type="Pfam" id="PF08743">
    <property type="entry name" value="Nse4_C"/>
    <property type="match status" value="1"/>
</dbReference>
<feature type="region of interest" description="Disordered" evidence="8">
    <location>
        <begin position="1"/>
        <end position="34"/>
    </location>
</feature>
<keyword evidence="5 7" id="KW-0234">DNA repair</keyword>
<comment type="subunit">
    <text evidence="7">Component of the SMC5-SMC6 complex.</text>
</comment>
<name>A0A2P5FIK5_TREOI</name>
<dbReference type="InterPro" id="IPR014854">
    <property type="entry name" value="Nse4_C"/>
</dbReference>
<dbReference type="PANTHER" id="PTHR16140">
    <property type="entry name" value="NON-STRUCTURAL MAINTENANCE OF CHROMOSOMES ELEMENT 4"/>
    <property type="match status" value="1"/>
</dbReference>
<sequence length="340" mass="38175">MAKLKSTHPVETQEPDESIHQTSGRASNKKDELVEPDSKKFNVIIDEVETLFQHVQKPREQTADGEALLGLVNTLATSVKSHSRGGITPSDFISCLFRDFGESDVGLATRSSIRWKDIGLAVSSIFKKAHGCNTMLGPMNSELKKRETRIYKKRTRSMVSARPEELDDAPMVENTDTDNNMLTMYEVLKKNKPGVVLESLLLNSSSFAQTVENLFALSFLVRDGWVEITVNANGSHIVSPKNSPYADSIASREVNYYHFVFRFDVKDWKLMKDVVPVGEELMPHRSLHDPTKMNPPIRKFSRNQGLVTQNVSVVQNCSRSDHIAARRLQPYVTVVSPNSN</sequence>
<evidence type="ECO:0000256" key="2">
    <source>
        <dbReference type="ARBA" id="ARBA00008997"/>
    </source>
</evidence>
<dbReference type="OrthoDB" id="361242at2759"/>
<dbReference type="GO" id="GO:0030915">
    <property type="term" value="C:Smc5-Smc6 complex"/>
    <property type="evidence" value="ECO:0007669"/>
    <property type="project" value="UniProtKB-UniRule"/>
</dbReference>
<dbReference type="GO" id="GO:0006281">
    <property type="term" value="P:DNA repair"/>
    <property type="evidence" value="ECO:0007669"/>
    <property type="project" value="UniProtKB-UniRule"/>
</dbReference>
<dbReference type="Proteomes" id="UP000237000">
    <property type="component" value="Unassembled WGS sequence"/>
</dbReference>
<comment type="function">
    <text evidence="7">Component of the SMC5-SMC6 complex, that promotes sister chromatid alignment after DNA damage and facilitates double-stranded DNA breaks (DSBs) repair via homologous recombination between sister chromatids.</text>
</comment>
<keyword evidence="6 7" id="KW-0539">Nucleus</keyword>
<protein>
    <recommendedName>
        <fullName evidence="7">Non-structural maintenance of chromosomes element 4</fullName>
    </recommendedName>
</protein>
<dbReference type="GO" id="GO:0006310">
    <property type="term" value="P:DNA recombination"/>
    <property type="evidence" value="ECO:0007669"/>
    <property type="project" value="UniProtKB-UniRule"/>
</dbReference>
<evidence type="ECO:0000313" key="10">
    <source>
        <dbReference type="EMBL" id="PON97628.1"/>
    </source>
</evidence>
<dbReference type="STRING" id="63057.A0A2P5FIK5"/>
<evidence type="ECO:0000256" key="8">
    <source>
        <dbReference type="SAM" id="MobiDB-lite"/>
    </source>
</evidence>